<proteinExistence type="predicted"/>
<reference evidence="4" key="1">
    <citation type="submission" date="2016-09" db="EMBL/GenBank/DDBJ databases">
        <authorList>
            <person name="Hebert L."/>
            <person name="Moumen B."/>
        </authorList>
    </citation>
    <scope>NUCLEOTIDE SEQUENCE [LARGE SCALE GENOMIC DNA]</scope>
    <source>
        <strain evidence="4">OVI</strain>
    </source>
</reference>
<dbReference type="InterPro" id="IPR027914">
    <property type="entry name" value="DUF4456"/>
</dbReference>
<feature type="region of interest" description="Disordered" evidence="2">
    <location>
        <begin position="1179"/>
        <end position="1205"/>
    </location>
</feature>
<dbReference type="VEuPathDB" id="TriTrypDB:TEOVI_000839600"/>
<feature type="compositionally biased region" description="Basic and acidic residues" evidence="2">
    <location>
        <begin position="1195"/>
        <end position="1205"/>
    </location>
</feature>
<keyword evidence="1" id="KW-0175">Coiled coil</keyword>
<feature type="compositionally biased region" description="Basic residues" evidence="2">
    <location>
        <begin position="697"/>
        <end position="707"/>
    </location>
</feature>
<feature type="compositionally biased region" description="Basic and acidic residues" evidence="2">
    <location>
        <begin position="671"/>
        <end position="687"/>
    </location>
</feature>
<evidence type="ECO:0000256" key="2">
    <source>
        <dbReference type="SAM" id="MobiDB-lite"/>
    </source>
</evidence>
<feature type="region of interest" description="Disordered" evidence="2">
    <location>
        <begin position="1019"/>
        <end position="1066"/>
    </location>
</feature>
<feature type="domain" description="DUF4456" evidence="3">
    <location>
        <begin position="1363"/>
        <end position="1567"/>
    </location>
</feature>
<dbReference type="Pfam" id="PF14644">
    <property type="entry name" value="DUF4456"/>
    <property type="match status" value="1"/>
</dbReference>
<dbReference type="Proteomes" id="UP000195570">
    <property type="component" value="Unassembled WGS sequence"/>
</dbReference>
<evidence type="ECO:0000313" key="5">
    <source>
        <dbReference type="Proteomes" id="UP000195570"/>
    </source>
</evidence>
<organism evidence="4 5">
    <name type="scientific">Trypanosoma equiperdum</name>
    <dbReference type="NCBI Taxonomy" id="5694"/>
    <lineage>
        <taxon>Eukaryota</taxon>
        <taxon>Discoba</taxon>
        <taxon>Euglenozoa</taxon>
        <taxon>Kinetoplastea</taxon>
        <taxon>Metakinetoplastina</taxon>
        <taxon>Trypanosomatida</taxon>
        <taxon>Trypanosomatidae</taxon>
        <taxon>Trypanosoma</taxon>
    </lineage>
</organism>
<dbReference type="PANTHER" id="PTHR21444">
    <property type="entry name" value="COILED-COIL DOMAIN-CONTAINING PROTEIN 180"/>
    <property type="match status" value="1"/>
</dbReference>
<gene>
    <name evidence="4" type="ORF">TEOVI_000839600</name>
</gene>
<feature type="compositionally biased region" description="Basic residues" evidence="2">
    <location>
        <begin position="1032"/>
        <end position="1041"/>
    </location>
</feature>
<feature type="compositionally biased region" description="Basic and acidic residues" evidence="2">
    <location>
        <begin position="1042"/>
        <end position="1056"/>
    </location>
</feature>
<evidence type="ECO:0000256" key="1">
    <source>
        <dbReference type="SAM" id="Coils"/>
    </source>
</evidence>
<protein>
    <recommendedName>
        <fullName evidence="3">DUF4456 domain-containing protein</fullName>
    </recommendedName>
</protein>
<feature type="region of interest" description="Disordered" evidence="2">
    <location>
        <begin position="1297"/>
        <end position="1335"/>
    </location>
</feature>
<feature type="coiled-coil region" evidence="1">
    <location>
        <begin position="505"/>
        <end position="532"/>
    </location>
</feature>
<feature type="region of interest" description="Disordered" evidence="2">
    <location>
        <begin position="671"/>
        <end position="749"/>
    </location>
</feature>
<feature type="region of interest" description="Disordered" evidence="2">
    <location>
        <begin position="1571"/>
        <end position="1620"/>
    </location>
</feature>
<feature type="coiled-coil region" evidence="1">
    <location>
        <begin position="19"/>
        <end position="46"/>
    </location>
</feature>
<dbReference type="EMBL" id="CZPT02000749">
    <property type="protein sequence ID" value="SCU67474.1"/>
    <property type="molecule type" value="Genomic_DNA"/>
</dbReference>
<evidence type="ECO:0000313" key="4">
    <source>
        <dbReference type="EMBL" id="SCU67474.1"/>
    </source>
</evidence>
<feature type="compositionally biased region" description="Polar residues" evidence="2">
    <location>
        <begin position="708"/>
        <end position="719"/>
    </location>
</feature>
<keyword evidence="5" id="KW-1185">Reference proteome</keyword>
<feature type="compositionally biased region" description="Low complexity" evidence="2">
    <location>
        <begin position="1594"/>
        <end position="1606"/>
    </location>
</feature>
<dbReference type="PANTHER" id="PTHR21444:SF14">
    <property type="entry name" value="COILED-COIL DOMAIN-CONTAINING PROTEIN 180"/>
    <property type="match status" value="1"/>
</dbReference>
<name>A0A1G4I6B4_TRYEQ</name>
<comment type="caution">
    <text evidence="4">The sequence shown here is derived from an EMBL/GenBank/DDBJ whole genome shotgun (WGS) entry which is preliminary data.</text>
</comment>
<evidence type="ECO:0000259" key="3">
    <source>
        <dbReference type="Pfam" id="PF14644"/>
    </source>
</evidence>
<dbReference type="GeneID" id="92382330"/>
<sequence>MAAVQRNSLKESRLQTRLAARQQQLLATFQENVEKFSNELHTEQQQKLEMLKQSLHDSHENCTKMLEQELQRAEAHRVFLQKYEGDYAQATTSPTTEGATMEPLIDCYHGAGEGFAESKKRMAEERYRLVSMAVTLRYSYQERVETIIGCNEGLQECEERCRTWLQQALFDVILSMAKIGYSSVSASQVLAQRVIHSSNESFYRTHAAYKTLLLQLQSRELLKQRVYARQMALLYNNTLQNMERSSSLWAATLLHTDSFRRPKYRESLLQHMGKLIADMHRDGVEFLNNIGCILQSLRRARDPLPNECGQTCGGTMHDGWLRGFDGGLFSPVFVPSAPEDVTVEWRVKANVLVRHAIAQGVLVMNEVQEAEEQLRQGANAIYTQLAQVLRWIHEPDPETGEALSWATASLQERDAIYIPFTTLNSPRLSKCMAANEALLTPLLVVIQAESDWFVTTVDEELCRCQNTLESILLTDSHSVLQMFDGATKKLGQTVEAAVGFTRSRLVTLYEARKDHEDNLRYLEEEFTSAQMDVQIATTPQAAEKYFVEGLKILDRINVTHRTFHRNTVEALQQLESEGVAVTEQQCKGLLRLLGLESESTRAQRLKEERIAAAMAAAEAAAKKSRGKEAKTFEEFYEEMEEAEEEAEQPNYPTIVADDGELYLVVSATRLVEHGPGDGHGERSERSTPHSRTSTPKGRLRKTSKSQKAKVNQQSATKLSGNKRRLPMRAARQHGHSDSEPPPAPQPSTSPAFVVAYRQLLDRVLQEQLIAEEGQPGGQSEDTNATGSSGNVVIVQRAQLSTAAVDEWREMLRREVLNWTVHLRQATAEYLRKQCLEKKLEVDAETNEALRRNRRRPAALQAGTYELRVRELQCTIDSIGKQGVRIRHMHKRLLESCRAALNTEDGSQDPFSQDDSEVADAKLFAELEKLQGMIPAATSVGMLTGQERIFSNLISTALEQREAHYSRTIGGIVQQGDALEQSIRSYLRSFAVTLPADIEELRLASLAENAKKEAELAELEANAKGQKKGGDRPKKKKGGKKSASKEAVEEKANKTEDEAADGAQGEKPNEMIELLLEALNEIERVKQTIAERREIQIQRVEEARARYMAAFQQNIGEMETFSQLQELIARLKLQVHSLIVQSEAKEAKIDSMLKELEELTAEEPTLPAFTNKLKGVLNGEWGDQTEPTSMGSRVTSAEEFRSSSPKEGEVAQVEKFVEDSKAAEQELPGLLSAAVADLQSEVRGSEVVRILKLLDKMRTRLYARGRLLDCLQNGIELFNVPQDRFVEAQSVSRAGMGTDEARASNATPSPNQTPPVSRPQRRSRANTSALKGPELQYPPLELPEVKPIAVQMQEWKDEMRTQATSLLEPHFASFPPPLLRRLPGMTNGEIEDVLLVLYQQFDGLEQRSQQHVKQAVGTYREQIERLNSVLKKVPAHLVASTYQVSARALERRVKVIMEVFLKLHDKSNALRRKHEGSMRTTLASNANFSRMHTIRDAENMRQAEAQRLIENFWVLVQREVDEEASMHSGRNISVNNSFFAIMRGIVTPQHLKPPSEEPKHKGLRRLLQLKAQLTMPTPRRERRLQETMPRHAHNAGKGAANADAAGKSSEPQDTTKGPLPLLQIPDKEYNCVIAGDSQKLQLAGGGVRVSPDTTTIAIQGAAGTSAKPNQAAIMTPSTTSATGLSENERQGTVSVTIVGPGTKLHKEAAELTLRSVDLFNQRSVGAGAVINGAFRKWTGQEEMCSKVWKASFARFRKSGGSTSLFGSSR</sequence>
<feature type="compositionally biased region" description="Basic residues" evidence="2">
    <location>
        <begin position="720"/>
        <end position="733"/>
    </location>
</feature>
<feature type="compositionally biased region" description="Polar residues" evidence="2">
    <location>
        <begin position="1184"/>
        <end position="1194"/>
    </location>
</feature>
<dbReference type="RefSeq" id="XP_067078785.1">
    <property type="nucleotide sequence ID" value="XM_067222684.1"/>
</dbReference>
<accession>A0A1G4I6B4</accession>